<evidence type="ECO:0008006" key="11">
    <source>
        <dbReference type="Google" id="ProtNLM"/>
    </source>
</evidence>
<dbReference type="EMBL" id="CAJRAU010000007">
    <property type="protein sequence ID" value="CAG5073002.1"/>
    <property type="molecule type" value="Genomic_DNA"/>
</dbReference>
<organism evidence="9 10">
    <name type="scientific">Dyadobacter linearis</name>
    <dbReference type="NCBI Taxonomy" id="2823330"/>
    <lineage>
        <taxon>Bacteria</taxon>
        <taxon>Pseudomonadati</taxon>
        <taxon>Bacteroidota</taxon>
        <taxon>Cytophagia</taxon>
        <taxon>Cytophagales</taxon>
        <taxon>Spirosomataceae</taxon>
        <taxon>Dyadobacter</taxon>
    </lineage>
</organism>
<comment type="caution">
    <text evidence="9">The sequence shown here is derived from an EMBL/GenBank/DDBJ whole genome shotgun (WGS) entry which is preliminary data.</text>
</comment>
<feature type="transmembrane region" description="Helical" evidence="8">
    <location>
        <begin position="213"/>
        <end position="237"/>
    </location>
</feature>
<dbReference type="PANTHER" id="PTHR32024:SF1">
    <property type="entry name" value="KTR SYSTEM POTASSIUM UPTAKE PROTEIN B"/>
    <property type="match status" value="1"/>
</dbReference>
<dbReference type="PANTHER" id="PTHR32024">
    <property type="entry name" value="TRK SYSTEM POTASSIUM UPTAKE PROTEIN TRKG-RELATED"/>
    <property type="match status" value="1"/>
</dbReference>
<accession>A0ABN7RCN4</accession>
<reference evidence="9 10" key="1">
    <citation type="submission" date="2021-04" db="EMBL/GenBank/DDBJ databases">
        <authorList>
            <person name="Rodrigo-Torres L."/>
            <person name="Arahal R. D."/>
            <person name="Lucena T."/>
        </authorList>
    </citation>
    <scope>NUCLEOTIDE SEQUENCE [LARGE SCALE GENOMIC DNA]</scope>
    <source>
        <strain evidence="9 10">CECT 9623</strain>
    </source>
</reference>
<gene>
    <name evidence="9" type="ORF">DYBT9623_04533</name>
</gene>
<feature type="transmembrane region" description="Helical" evidence="8">
    <location>
        <begin position="508"/>
        <end position="528"/>
    </location>
</feature>
<feature type="transmembrane region" description="Helical" evidence="8">
    <location>
        <begin position="25"/>
        <end position="48"/>
    </location>
</feature>
<evidence type="ECO:0000313" key="9">
    <source>
        <dbReference type="EMBL" id="CAG5073002.1"/>
    </source>
</evidence>
<comment type="subcellular location">
    <subcellularLocation>
        <location evidence="1">Cell membrane</location>
        <topology evidence="1">Multi-pass membrane protein</topology>
    </subcellularLocation>
</comment>
<evidence type="ECO:0000256" key="1">
    <source>
        <dbReference type="ARBA" id="ARBA00004651"/>
    </source>
</evidence>
<name>A0ABN7RCN4_9BACT</name>
<evidence type="ECO:0000256" key="8">
    <source>
        <dbReference type="SAM" id="Phobius"/>
    </source>
</evidence>
<keyword evidence="10" id="KW-1185">Reference proteome</keyword>
<dbReference type="Pfam" id="PF02386">
    <property type="entry name" value="TrkH"/>
    <property type="match status" value="1"/>
</dbReference>
<dbReference type="InterPro" id="IPR003445">
    <property type="entry name" value="Cat_transpt"/>
</dbReference>
<feature type="transmembrane region" description="Helical" evidence="8">
    <location>
        <begin position="338"/>
        <end position="358"/>
    </location>
</feature>
<feature type="transmembrane region" description="Helical" evidence="8">
    <location>
        <begin position="150"/>
        <end position="170"/>
    </location>
</feature>
<evidence type="ECO:0000256" key="7">
    <source>
        <dbReference type="ARBA" id="ARBA00023136"/>
    </source>
</evidence>
<feature type="transmembrane region" description="Helical" evidence="8">
    <location>
        <begin position="446"/>
        <end position="463"/>
    </location>
</feature>
<feature type="transmembrane region" description="Helical" evidence="8">
    <location>
        <begin position="388"/>
        <end position="407"/>
    </location>
</feature>
<evidence type="ECO:0000256" key="5">
    <source>
        <dbReference type="ARBA" id="ARBA00022989"/>
    </source>
</evidence>
<feature type="transmembrane region" description="Helical" evidence="8">
    <location>
        <begin position="265"/>
        <end position="287"/>
    </location>
</feature>
<proteinExistence type="predicted"/>
<protein>
    <recommendedName>
        <fullName evidence="11">Potassium uptake protein, TrkH family</fullName>
    </recommendedName>
</protein>
<feature type="transmembrane region" description="Helical" evidence="8">
    <location>
        <begin position="90"/>
        <end position="111"/>
    </location>
</feature>
<evidence type="ECO:0000256" key="4">
    <source>
        <dbReference type="ARBA" id="ARBA00022692"/>
    </source>
</evidence>
<dbReference type="Proteomes" id="UP000679725">
    <property type="component" value="Unassembled WGS sequence"/>
</dbReference>
<evidence type="ECO:0000256" key="3">
    <source>
        <dbReference type="ARBA" id="ARBA00022475"/>
    </source>
</evidence>
<keyword evidence="7 8" id="KW-0472">Membrane</keyword>
<keyword evidence="6" id="KW-0406">Ion transport</keyword>
<feature type="transmembrane region" description="Helical" evidence="8">
    <location>
        <begin position="565"/>
        <end position="586"/>
    </location>
</feature>
<dbReference type="RefSeq" id="WP_215235798.1">
    <property type="nucleotide sequence ID" value="NZ_CAJRAU010000007.1"/>
</dbReference>
<keyword evidence="2" id="KW-0813">Transport</keyword>
<feature type="transmembrane region" description="Helical" evidence="8">
    <location>
        <begin position="182"/>
        <end position="201"/>
    </location>
</feature>
<evidence type="ECO:0000256" key="6">
    <source>
        <dbReference type="ARBA" id="ARBA00023065"/>
    </source>
</evidence>
<keyword evidence="5 8" id="KW-1133">Transmembrane helix</keyword>
<keyword evidence="4 8" id="KW-0812">Transmembrane</keyword>
<feature type="transmembrane region" description="Helical" evidence="8">
    <location>
        <begin position="60"/>
        <end position="78"/>
    </location>
</feature>
<feature type="transmembrane region" description="Helical" evidence="8">
    <location>
        <begin position="123"/>
        <end position="143"/>
    </location>
</feature>
<feature type="transmembrane region" description="Helical" evidence="8">
    <location>
        <begin position="299"/>
        <end position="318"/>
    </location>
</feature>
<evidence type="ECO:0000313" key="10">
    <source>
        <dbReference type="Proteomes" id="UP000679725"/>
    </source>
</evidence>
<keyword evidence="3" id="KW-1003">Cell membrane</keyword>
<sequence>MRRNNRHKLASRNGMDEKVRYLRKLLDYILLGMSLLCCIVIIFHLGYNTNTDIERQTNRILEWCFLFFALALCVKTVTAFKSKSSVIARVGEAILFLYFVGVIVADSYYFAGKDGTELVKPEWMFLGIFAIFIIEISKQTLFFDQFYFNPTLLFVLSFLLLILIGTALLLLPKSTHNQQLNFVDALFLATSAVCITGLSVVDIASEFTRFGQMIMLILVQIGGLGIMTFTGFFGYFFSGGFSYKNQLMFTELIGENKVSSVISTLYKIILVTFFFEIMGGVLIYLSLDPDTFESSAEQLYFTVFHAVNAFCNAGFSTVPNGLHNEALRFNYELQLSVIMLYVMGGLGFGIIFNSYEFIRRWALNIYHKVRFGRHFSHRAGVIAFNSKLIAYTTFFLILFGLIVVFILEFNHTLLQHESYFGKFVTALFIGTSPRSSGFNTVMMSELAFPTVMLILLLMWIGAAPGSTGGGIKVTTFAVATLNILSLARGKDRIEVFGRKVSDNSVSRALGIISLSLIFLGLAIFMLSITDPDKNLLSLAFETFSAYSTTGLSLGVTPELSNAGRLVIILTMFVGRVGSLTLLVAFVRKAKPKNYQLPEEQMNF</sequence>
<evidence type="ECO:0000256" key="2">
    <source>
        <dbReference type="ARBA" id="ARBA00022448"/>
    </source>
</evidence>